<dbReference type="Proteomes" id="UP001177021">
    <property type="component" value="Unassembled WGS sequence"/>
</dbReference>
<evidence type="ECO:0000313" key="2">
    <source>
        <dbReference type="Proteomes" id="UP001177021"/>
    </source>
</evidence>
<comment type="caution">
    <text evidence="1">The sequence shown here is derived from an EMBL/GenBank/DDBJ whole genome shotgun (WGS) entry which is preliminary data.</text>
</comment>
<evidence type="ECO:0000313" key="1">
    <source>
        <dbReference type="EMBL" id="CAJ2677298.1"/>
    </source>
</evidence>
<gene>
    <name evidence="1" type="ORF">MILVUS5_LOCUS39830</name>
</gene>
<proteinExistence type="predicted"/>
<keyword evidence="2" id="KW-1185">Reference proteome</keyword>
<dbReference type="EMBL" id="CASHSV030000823">
    <property type="protein sequence ID" value="CAJ2677298.1"/>
    <property type="molecule type" value="Genomic_DNA"/>
</dbReference>
<protein>
    <submittedName>
        <fullName evidence="1">Uncharacterized protein</fullName>
    </submittedName>
</protein>
<name>A0ACB0M9F4_TRIPR</name>
<organism evidence="1 2">
    <name type="scientific">Trifolium pratense</name>
    <name type="common">Red clover</name>
    <dbReference type="NCBI Taxonomy" id="57577"/>
    <lineage>
        <taxon>Eukaryota</taxon>
        <taxon>Viridiplantae</taxon>
        <taxon>Streptophyta</taxon>
        <taxon>Embryophyta</taxon>
        <taxon>Tracheophyta</taxon>
        <taxon>Spermatophyta</taxon>
        <taxon>Magnoliopsida</taxon>
        <taxon>eudicotyledons</taxon>
        <taxon>Gunneridae</taxon>
        <taxon>Pentapetalae</taxon>
        <taxon>rosids</taxon>
        <taxon>fabids</taxon>
        <taxon>Fabales</taxon>
        <taxon>Fabaceae</taxon>
        <taxon>Papilionoideae</taxon>
        <taxon>50 kb inversion clade</taxon>
        <taxon>NPAAA clade</taxon>
        <taxon>Hologalegina</taxon>
        <taxon>IRL clade</taxon>
        <taxon>Trifolieae</taxon>
        <taxon>Trifolium</taxon>
    </lineage>
</organism>
<accession>A0ACB0M9F4</accession>
<reference evidence="1" key="1">
    <citation type="submission" date="2023-10" db="EMBL/GenBank/DDBJ databases">
        <authorList>
            <person name="Rodriguez Cubillos JULIANA M."/>
            <person name="De Vega J."/>
        </authorList>
    </citation>
    <scope>NUCLEOTIDE SEQUENCE</scope>
</reference>
<sequence length="366" mass="40097">MAFVNVIINMFTLLVVVVLGLWSGVGAEPQVPCYFIFGDSLVDNGNNNELNSLARADYLPYGIDFPAGPSGRFSNGKTTVDEIAALLGFDDYIPSYASASDDAILKGVNYASAAAGIREETGRQLGSRITFSGQVQNYQNTVSQVVNLLGTEDQASNYLNKCIYSIGLGSNDYLNNYFMPQFYDTGSQYTPEEYADDLIQSYTEQLRTLYSYGARKMVLFGIGQIGCSPNELAMRSPDGVTCVENINSANQIFNSKLKGVVDQFNNQLPDAKLIYINSYGIFQDIISNPTAYGFTNTNSGCCGVGRNNGQITCLPMQTPCDNRREYLFWDAFHPTEAGNVVVAQRAYNAQSPSDAYPTDISRLAQM</sequence>